<evidence type="ECO:0000256" key="12">
    <source>
        <dbReference type="SAM" id="Phobius"/>
    </source>
</evidence>
<keyword evidence="7 12" id="KW-1133">Transmembrane helix</keyword>
<comment type="caution">
    <text evidence="13">The sequence shown here is derived from an EMBL/GenBank/DDBJ whole genome shotgun (WGS) entry which is preliminary data.</text>
</comment>
<dbReference type="STRING" id="45235.A0A2K3PZ60"/>
<dbReference type="EMBL" id="NRSZ01001267">
    <property type="protein sequence ID" value="PNY20555.1"/>
    <property type="molecule type" value="Genomic_DNA"/>
</dbReference>
<proteinExistence type="predicted"/>
<organism evidence="13 14">
    <name type="scientific">Tolypocladium capitatum</name>
    <dbReference type="NCBI Taxonomy" id="45235"/>
    <lineage>
        <taxon>Eukaryota</taxon>
        <taxon>Fungi</taxon>
        <taxon>Dikarya</taxon>
        <taxon>Ascomycota</taxon>
        <taxon>Pezizomycotina</taxon>
        <taxon>Sordariomycetes</taxon>
        <taxon>Hypocreomycetidae</taxon>
        <taxon>Hypocreales</taxon>
        <taxon>Ophiocordycipitaceae</taxon>
        <taxon>Tolypocladium</taxon>
    </lineage>
</organism>
<feature type="transmembrane region" description="Helical" evidence="12">
    <location>
        <begin position="392"/>
        <end position="411"/>
    </location>
</feature>
<keyword evidence="9 12" id="KW-0472">Membrane</keyword>
<evidence type="ECO:0000256" key="11">
    <source>
        <dbReference type="ARBA" id="ARBA00032555"/>
    </source>
</evidence>
<reference evidence="13 14" key="1">
    <citation type="submission" date="2017-08" db="EMBL/GenBank/DDBJ databases">
        <title>Harnessing the power of phylogenomics to disentangle the directionality and signatures of interkingdom host jumping in the parasitic fungal genus Tolypocladium.</title>
        <authorList>
            <person name="Quandt C.A."/>
            <person name="Patterson W."/>
            <person name="Spatafora J.W."/>
        </authorList>
    </citation>
    <scope>NUCLEOTIDE SEQUENCE [LARGE SCALE GENOMIC DNA]</scope>
    <source>
        <strain evidence="13 14">CBS 113982</strain>
    </source>
</reference>
<comment type="function">
    <text evidence="1">Mediates high-affinity intracellular uptake of the rare oligo-element molybdenum.</text>
</comment>
<evidence type="ECO:0000256" key="2">
    <source>
        <dbReference type="ARBA" id="ARBA00004651"/>
    </source>
</evidence>
<feature type="transmembrane region" description="Helical" evidence="12">
    <location>
        <begin position="184"/>
        <end position="204"/>
    </location>
</feature>
<keyword evidence="8" id="KW-0406">Ion transport</keyword>
<feature type="transmembrane region" description="Helical" evidence="12">
    <location>
        <begin position="262"/>
        <end position="282"/>
    </location>
</feature>
<dbReference type="PANTHER" id="PTHR23516:SF1">
    <property type="entry name" value="MOLYBDATE-ANION TRANSPORTER"/>
    <property type="match status" value="1"/>
</dbReference>
<feature type="transmembrane region" description="Helical" evidence="12">
    <location>
        <begin position="334"/>
        <end position="353"/>
    </location>
</feature>
<dbReference type="OrthoDB" id="263957at2759"/>
<dbReference type="SUPFAM" id="SSF103473">
    <property type="entry name" value="MFS general substrate transporter"/>
    <property type="match status" value="1"/>
</dbReference>
<evidence type="ECO:0000256" key="1">
    <source>
        <dbReference type="ARBA" id="ARBA00003019"/>
    </source>
</evidence>
<evidence type="ECO:0000256" key="10">
    <source>
        <dbReference type="ARBA" id="ARBA00030646"/>
    </source>
</evidence>
<dbReference type="GO" id="GO:0005886">
    <property type="term" value="C:plasma membrane"/>
    <property type="evidence" value="ECO:0007669"/>
    <property type="project" value="UniProtKB-SubCell"/>
</dbReference>
<accession>A0A2K3PZ60</accession>
<protein>
    <recommendedName>
        <fullName evidence="3">Molybdate-anion transporter</fullName>
    </recommendedName>
    <alternativeName>
        <fullName evidence="10">Major facilitator superfamily domain-containing protein 5</fullName>
    </alternativeName>
    <alternativeName>
        <fullName evidence="11">Molybdate transporter 2 homolog</fullName>
    </alternativeName>
</protein>
<dbReference type="Pfam" id="PF05631">
    <property type="entry name" value="MFS_5"/>
    <property type="match status" value="1"/>
</dbReference>
<feature type="transmembrane region" description="Helical" evidence="12">
    <location>
        <begin position="302"/>
        <end position="322"/>
    </location>
</feature>
<dbReference type="GO" id="GO:0006811">
    <property type="term" value="P:monoatomic ion transport"/>
    <property type="evidence" value="ECO:0007669"/>
    <property type="project" value="UniProtKB-KW"/>
</dbReference>
<keyword evidence="5" id="KW-1003">Cell membrane</keyword>
<dbReference type="PANTHER" id="PTHR23516">
    <property type="entry name" value="SAM (S-ADENOSYL METHIONINE) TRANSPORTER"/>
    <property type="match status" value="1"/>
</dbReference>
<evidence type="ECO:0000256" key="3">
    <source>
        <dbReference type="ARBA" id="ARBA00021242"/>
    </source>
</evidence>
<evidence type="ECO:0000256" key="8">
    <source>
        <dbReference type="ARBA" id="ARBA00023065"/>
    </source>
</evidence>
<dbReference type="Proteomes" id="UP000236621">
    <property type="component" value="Unassembled WGS sequence"/>
</dbReference>
<keyword evidence="6 12" id="KW-0812">Transmembrane</keyword>
<feature type="transmembrane region" description="Helical" evidence="12">
    <location>
        <begin position="423"/>
        <end position="441"/>
    </location>
</feature>
<dbReference type="Gene3D" id="1.20.1250.20">
    <property type="entry name" value="MFS general substrate transporter like domains"/>
    <property type="match status" value="1"/>
</dbReference>
<feature type="transmembrane region" description="Helical" evidence="12">
    <location>
        <begin position="359"/>
        <end position="380"/>
    </location>
</feature>
<dbReference type="InterPro" id="IPR036259">
    <property type="entry name" value="MFS_trans_sf"/>
</dbReference>
<evidence type="ECO:0000313" key="14">
    <source>
        <dbReference type="Proteomes" id="UP000236621"/>
    </source>
</evidence>
<keyword evidence="4" id="KW-0813">Transport</keyword>
<dbReference type="InterPro" id="IPR008509">
    <property type="entry name" value="MOT2/MFSD5"/>
</dbReference>
<feature type="transmembrane region" description="Helical" evidence="12">
    <location>
        <begin position="141"/>
        <end position="164"/>
    </location>
</feature>
<evidence type="ECO:0000313" key="13">
    <source>
        <dbReference type="EMBL" id="PNY20555.1"/>
    </source>
</evidence>
<name>A0A2K3PZ60_9HYPO</name>
<feature type="transmembrane region" description="Helical" evidence="12">
    <location>
        <begin position="86"/>
        <end position="105"/>
    </location>
</feature>
<evidence type="ECO:0000256" key="9">
    <source>
        <dbReference type="ARBA" id="ARBA00023136"/>
    </source>
</evidence>
<sequence length="442" mass="47793">MDFYSASLVAFCTLDAILFHQTRRRECPRELPMEEGKLANPEGLKIARAFQRRFLVGYTLVVGADWLQGPHIYATYKYEKGFPEELVALLYATGFIASAISAAFVGQLADDRGRRALCHVYCLLNICSCMMMHSKSLFLSFLGRVFGGIATTLLFSVFEAWMIAEHHDLGLDNSVLPLNTVFENMTLVSSTVAIVSGIAGDAFVQAVGNREWPFALSALSTVAATIWIKAYWAENYGAGAGIEQQQTGLGRGVRTILADKRILAVGIASCCFEGAMYLFVFFWSPALKSARLRSGSEAELPFGMIFASFMCAMMAGAIIFSCQSGVPSTEGATSGLLMAMLVASASLSCAVLLDSERALFLAFVSFESCVGAYFPVMGFLKSELVGDDVRGSVYSLLRLPLNVFVVGAHSLAREGDDHRNNVFLTLAGLLVVASLVCKATLA</sequence>
<gene>
    <name evidence="13" type="ORF">TCAP_07376</name>
</gene>
<keyword evidence="14" id="KW-1185">Reference proteome</keyword>
<dbReference type="AlphaFoldDB" id="A0A2K3PZ60"/>
<evidence type="ECO:0000256" key="7">
    <source>
        <dbReference type="ARBA" id="ARBA00022989"/>
    </source>
</evidence>
<evidence type="ECO:0000256" key="6">
    <source>
        <dbReference type="ARBA" id="ARBA00022692"/>
    </source>
</evidence>
<comment type="subcellular location">
    <subcellularLocation>
        <location evidence="2">Cell membrane</location>
        <topology evidence="2">Multi-pass membrane protein</topology>
    </subcellularLocation>
</comment>
<dbReference type="GO" id="GO:0015098">
    <property type="term" value="F:molybdate ion transmembrane transporter activity"/>
    <property type="evidence" value="ECO:0007669"/>
    <property type="project" value="InterPro"/>
</dbReference>
<evidence type="ECO:0000256" key="4">
    <source>
        <dbReference type="ARBA" id="ARBA00022448"/>
    </source>
</evidence>
<evidence type="ECO:0000256" key="5">
    <source>
        <dbReference type="ARBA" id="ARBA00022475"/>
    </source>
</evidence>